<dbReference type="InterPro" id="IPR029028">
    <property type="entry name" value="Alpha/beta_knot_MTases"/>
</dbReference>
<sequence length="438" mass="46885">MEGALCHRGHCGKASGVELGFGNVGLQEWRRGSLAMPSFGAQSRGGVVARGQKRLQVEASAYDRSSGYRGGERVGFKDVYRRGDSGDGSSERRVRDGEMGRGRAEESSSSVELAGHVDTITSVQNPYVKHLVKLRTNTNYRNASGCVVVVGSVPLREICEVVSGENSSSAKPIKVLLVLEDTSPRADLRSWAERVVSVSEPVLRKVAGVDSTQGLQGVGVLALPSAYCNLEDGGDIAVNWVSSPRRVLVLDGIQDPGNLGTLLRTAAAFAWDGVFMLPGGCDPFNEKALRASRGASFRLPIATGRWKQLQSFADKHKMKLYAADPDQKDTWPSSRTEHISHAVGTSTETTDTLDVEPESDFKDVVSNENDSIRIAAAKEALCLILGSEGQGLSENAHRSCERVSIPMPGDFESLNVAVAGGILLYLLKNKIAVSNVAS</sequence>
<organism evidence="5 6">
    <name type="scientific">Ceratodon purpureus</name>
    <name type="common">Fire moss</name>
    <name type="synonym">Dicranum purpureum</name>
    <dbReference type="NCBI Taxonomy" id="3225"/>
    <lineage>
        <taxon>Eukaryota</taxon>
        <taxon>Viridiplantae</taxon>
        <taxon>Streptophyta</taxon>
        <taxon>Embryophyta</taxon>
        <taxon>Bryophyta</taxon>
        <taxon>Bryophytina</taxon>
        <taxon>Bryopsida</taxon>
        <taxon>Dicranidae</taxon>
        <taxon>Pseudoditrichales</taxon>
        <taxon>Ditrichaceae</taxon>
        <taxon>Ceratodon</taxon>
    </lineage>
</organism>
<evidence type="ECO:0000256" key="3">
    <source>
        <dbReference type="SAM" id="MobiDB-lite"/>
    </source>
</evidence>
<evidence type="ECO:0000313" key="6">
    <source>
        <dbReference type="Proteomes" id="UP000822688"/>
    </source>
</evidence>
<dbReference type="GO" id="GO:0032259">
    <property type="term" value="P:methylation"/>
    <property type="evidence" value="ECO:0007669"/>
    <property type="project" value="UniProtKB-KW"/>
</dbReference>
<feature type="domain" description="tRNA/rRNA methyltransferase SpoU type" evidence="4">
    <location>
        <begin position="247"/>
        <end position="425"/>
    </location>
</feature>
<dbReference type="SUPFAM" id="SSF75217">
    <property type="entry name" value="alpha/beta knot"/>
    <property type="match status" value="1"/>
</dbReference>
<evidence type="ECO:0000259" key="4">
    <source>
        <dbReference type="Pfam" id="PF00588"/>
    </source>
</evidence>
<gene>
    <name evidence="5" type="ORF">KC19_5G026500</name>
</gene>
<evidence type="ECO:0000256" key="1">
    <source>
        <dbReference type="ARBA" id="ARBA00022603"/>
    </source>
</evidence>
<name>A0A8T0HYN3_CERPU</name>
<keyword evidence="6" id="KW-1185">Reference proteome</keyword>
<dbReference type="GO" id="GO:0006396">
    <property type="term" value="P:RNA processing"/>
    <property type="evidence" value="ECO:0007669"/>
    <property type="project" value="InterPro"/>
</dbReference>
<dbReference type="AlphaFoldDB" id="A0A8T0HYN3"/>
<dbReference type="Pfam" id="PF00588">
    <property type="entry name" value="SpoU_methylase"/>
    <property type="match status" value="1"/>
</dbReference>
<dbReference type="InterPro" id="IPR029064">
    <property type="entry name" value="Ribosomal_eL30-like_sf"/>
</dbReference>
<keyword evidence="1" id="KW-0489">Methyltransferase</keyword>
<dbReference type="EMBL" id="CM026425">
    <property type="protein sequence ID" value="KAG0575735.1"/>
    <property type="molecule type" value="Genomic_DNA"/>
</dbReference>
<dbReference type="InterPro" id="IPR029026">
    <property type="entry name" value="tRNA_m1G_MTases_N"/>
</dbReference>
<dbReference type="InterPro" id="IPR001537">
    <property type="entry name" value="SpoU_MeTrfase"/>
</dbReference>
<dbReference type="Gene3D" id="3.40.1280.10">
    <property type="match status" value="1"/>
</dbReference>
<reference evidence="5" key="1">
    <citation type="submission" date="2020-06" db="EMBL/GenBank/DDBJ databases">
        <title>WGS assembly of Ceratodon purpureus strain R40.</title>
        <authorList>
            <person name="Carey S.B."/>
            <person name="Jenkins J."/>
            <person name="Shu S."/>
            <person name="Lovell J.T."/>
            <person name="Sreedasyam A."/>
            <person name="Maumus F."/>
            <person name="Tiley G.P."/>
            <person name="Fernandez-Pozo N."/>
            <person name="Barry K."/>
            <person name="Chen C."/>
            <person name="Wang M."/>
            <person name="Lipzen A."/>
            <person name="Daum C."/>
            <person name="Saski C.A."/>
            <person name="Payton A.C."/>
            <person name="Mcbreen J.C."/>
            <person name="Conrad R.E."/>
            <person name="Kollar L.M."/>
            <person name="Olsson S."/>
            <person name="Huttunen S."/>
            <person name="Landis J.B."/>
            <person name="Wickett N.J."/>
            <person name="Johnson M.G."/>
            <person name="Rensing S.A."/>
            <person name="Grimwood J."/>
            <person name="Schmutz J."/>
            <person name="Mcdaniel S.F."/>
        </authorList>
    </citation>
    <scope>NUCLEOTIDE SEQUENCE</scope>
    <source>
        <strain evidence="5">R40</strain>
    </source>
</reference>
<accession>A0A8T0HYN3</accession>
<dbReference type="InterPro" id="IPR051259">
    <property type="entry name" value="rRNA_Methyltransferase"/>
</dbReference>
<dbReference type="SUPFAM" id="SSF55315">
    <property type="entry name" value="L30e-like"/>
    <property type="match status" value="1"/>
</dbReference>
<evidence type="ECO:0000256" key="2">
    <source>
        <dbReference type="ARBA" id="ARBA00022679"/>
    </source>
</evidence>
<dbReference type="GO" id="GO:0008173">
    <property type="term" value="F:RNA methyltransferase activity"/>
    <property type="evidence" value="ECO:0007669"/>
    <property type="project" value="InterPro"/>
</dbReference>
<protein>
    <recommendedName>
        <fullName evidence="4">tRNA/rRNA methyltransferase SpoU type domain-containing protein</fullName>
    </recommendedName>
</protein>
<dbReference type="Gene3D" id="3.30.1330.30">
    <property type="match status" value="1"/>
</dbReference>
<dbReference type="PANTHER" id="PTHR43191">
    <property type="entry name" value="RRNA METHYLTRANSFERASE 3"/>
    <property type="match status" value="1"/>
</dbReference>
<comment type="caution">
    <text evidence="5">The sequence shown here is derived from an EMBL/GenBank/DDBJ whole genome shotgun (WGS) entry which is preliminary data.</text>
</comment>
<dbReference type="CDD" id="cd18095">
    <property type="entry name" value="SpoU-like_rRNA-MTase"/>
    <property type="match status" value="1"/>
</dbReference>
<keyword evidence="2" id="KW-0808">Transferase</keyword>
<dbReference type="GO" id="GO:0003723">
    <property type="term" value="F:RNA binding"/>
    <property type="evidence" value="ECO:0007669"/>
    <property type="project" value="InterPro"/>
</dbReference>
<feature type="region of interest" description="Disordered" evidence="3">
    <location>
        <begin position="79"/>
        <end position="111"/>
    </location>
</feature>
<proteinExistence type="predicted"/>
<evidence type="ECO:0000313" key="5">
    <source>
        <dbReference type="EMBL" id="KAG0575735.1"/>
    </source>
</evidence>
<dbReference type="Proteomes" id="UP000822688">
    <property type="component" value="Chromosome 5"/>
</dbReference>
<dbReference type="PANTHER" id="PTHR43191:SF2">
    <property type="entry name" value="RRNA METHYLTRANSFERASE 3, MITOCHONDRIAL"/>
    <property type="match status" value="1"/>
</dbReference>
<feature type="compositionally biased region" description="Basic and acidic residues" evidence="3">
    <location>
        <begin position="79"/>
        <end position="106"/>
    </location>
</feature>